<comment type="caution">
    <text evidence="2">The sequence shown here is derived from an EMBL/GenBank/DDBJ whole genome shotgun (WGS) entry which is preliminary data.</text>
</comment>
<sequence>MRKARIALWSELALMMHAALECNDIAAMLFAMLTEDVTVAHQLKLELKSKLQLELELESESESELELYLWLWLWL</sequence>
<evidence type="ECO:0000256" key="1">
    <source>
        <dbReference type="SAM" id="SignalP"/>
    </source>
</evidence>
<gene>
    <name evidence="2" type="ORF">AWZ03_013535</name>
</gene>
<dbReference type="AlphaFoldDB" id="A0A484AUJ1"/>
<evidence type="ECO:0000313" key="2">
    <source>
        <dbReference type="EMBL" id="TDG40043.1"/>
    </source>
</evidence>
<reference evidence="2 3" key="1">
    <citation type="journal article" date="2019" name="J. Hered.">
        <title>An Improved Genome Assembly for Drosophila navojoa, the Basal Species in the mojavensis Cluster.</title>
        <authorList>
            <person name="Vanderlinde T."/>
            <person name="Dupim E.G."/>
            <person name="Nazario-Yepiz N.O."/>
            <person name="Carvalho A.B."/>
        </authorList>
    </citation>
    <scope>NUCLEOTIDE SEQUENCE [LARGE SCALE GENOMIC DNA]</scope>
    <source>
        <strain evidence="2">Navoj_Jal97</strain>
        <tissue evidence="2">Whole organism</tissue>
    </source>
</reference>
<dbReference type="EMBL" id="LSRL02000699">
    <property type="protein sequence ID" value="TDG40043.1"/>
    <property type="molecule type" value="Genomic_DNA"/>
</dbReference>
<organism evidence="2 3">
    <name type="scientific">Drosophila navojoa</name>
    <name type="common">Fruit fly</name>
    <dbReference type="NCBI Taxonomy" id="7232"/>
    <lineage>
        <taxon>Eukaryota</taxon>
        <taxon>Metazoa</taxon>
        <taxon>Ecdysozoa</taxon>
        <taxon>Arthropoda</taxon>
        <taxon>Hexapoda</taxon>
        <taxon>Insecta</taxon>
        <taxon>Pterygota</taxon>
        <taxon>Neoptera</taxon>
        <taxon>Endopterygota</taxon>
        <taxon>Diptera</taxon>
        <taxon>Brachycera</taxon>
        <taxon>Muscomorpha</taxon>
        <taxon>Ephydroidea</taxon>
        <taxon>Drosophilidae</taxon>
        <taxon>Drosophila</taxon>
    </lineage>
</organism>
<accession>A0A484AUJ1</accession>
<feature type="chain" id="PRO_5019734927" evidence="1">
    <location>
        <begin position="23"/>
        <end position="75"/>
    </location>
</feature>
<keyword evidence="3" id="KW-1185">Reference proteome</keyword>
<proteinExistence type="predicted"/>
<evidence type="ECO:0000313" key="3">
    <source>
        <dbReference type="Proteomes" id="UP000295192"/>
    </source>
</evidence>
<feature type="signal peptide" evidence="1">
    <location>
        <begin position="1"/>
        <end position="22"/>
    </location>
</feature>
<dbReference type="Proteomes" id="UP000295192">
    <property type="component" value="Unassembled WGS sequence"/>
</dbReference>
<name>A0A484AUJ1_DRONA</name>
<keyword evidence="1" id="KW-0732">Signal</keyword>
<protein>
    <submittedName>
        <fullName evidence="2">Uncharacterized protein</fullName>
    </submittedName>
</protein>